<dbReference type="CDD" id="cd00067">
    <property type="entry name" value="GAL4"/>
    <property type="match status" value="1"/>
</dbReference>
<dbReference type="GeneID" id="30203442"/>
<accession>A0A1E3P710</accession>
<dbReference type="PROSITE" id="PS00463">
    <property type="entry name" value="ZN2_CY6_FUNGAL_1"/>
    <property type="match status" value="1"/>
</dbReference>
<name>A0A1E3P710_WICAA</name>
<dbReference type="Pfam" id="PF00172">
    <property type="entry name" value="Zn_clus"/>
    <property type="match status" value="1"/>
</dbReference>
<dbReference type="Gene3D" id="4.10.240.10">
    <property type="entry name" value="Zn(2)-C6 fungal-type DNA-binding domain"/>
    <property type="match status" value="1"/>
</dbReference>
<dbReference type="GO" id="GO:0008270">
    <property type="term" value="F:zinc ion binding"/>
    <property type="evidence" value="ECO:0007669"/>
    <property type="project" value="InterPro"/>
</dbReference>
<feature type="compositionally biased region" description="Polar residues" evidence="1">
    <location>
        <begin position="148"/>
        <end position="159"/>
    </location>
</feature>
<dbReference type="AlphaFoldDB" id="A0A1E3P710"/>
<evidence type="ECO:0000313" key="4">
    <source>
        <dbReference type="Proteomes" id="UP000094112"/>
    </source>
</evidence>
<dbReference type="Proteomes" id="UP000094112">
    <property type="component" value="Unassembled WGS sequence"/>
</dbReference>
<dbReference type="GO" id="GO:0000981">
    <property type="term" value="F:DNA-binding transcription factor activity, RNA polymerase II-specific"/>
    <property type="evidence" value="ECO:0007669"/>
    <property type="project" value="InterPro"/>
</dbReference>
<keyword evidence="4" id="KW-1185">Reference proteome</keyword>
<protein>
    <recommendedName>
        <fullName evidence="2">Zn(2)-C6 fungal-type domain-containing protein</fullName>
    </recommendedName>
</protein>
<feature type="domain" description="Zn(2)-C6 fungal-type" evidence="2">
    <location>
        <begin position="201"/>
        <end position="231"/>
    </location>
</feature>
<reference evidence="3 4" key="1">
    <citation type="journal article" date="2016" name="Proc. Natl. Acad. Sci. U.S.A.">
        <title>Comparative genomics of biotechnologically important yeasts.</title>
        <authorList>
            <person name="Riley R."/>
            <person name="Haridas S."/>
            <person name="Wolfe K.H."/>
            <person name="Lopes M.R."/>
            <person name="Hittinger C.T."/>
            <person name="Goeker M."/>
            <person name="Salamov A.A."/>
            <person name="Wisecaver J.H."/>
            <person name="Long T.M."/>
            <person name="Calvey C.H."/>
            <person name="Aerts A.L."/>
            <person name="Barry K.W."/>
            <person name="Choi C."/>
            <person name="Clum A."/>
            <person name="Coughlan A.Y."/>
            <person name="Deshpande S."/>
            <person name="Douglass A.P."/>
            <person name="Hanson S.J."/>
            <person name="Klenk H.-P."/>
            <person name="LaButti K.M."/>
            <person name="Lapidus A."/>
            <person name="Lindquist E.A."/>
            <person name="Lipzen A.M."/>
            <person name="Meier-Kolthoff J.P."/>
            <person name="Ohm R.A."/>
            <person name="Otillar R.P."/>
            <person name="Pangilinan J.L."/>
            <person name="Peng Y."/>
            <person name="Rokas A."/>
            <person name="Rosa C.A."/>
            <person name="Scheuner C."/>
            <person name="Sibirny A.A."/>
            <person name="Slot J.C."/>
            <person name="Stielow J.B."/>
            <person name="Sun H."/>
            <person name="Kurtzman C.P."/>
            <person name="Blackwell M."/>
            <person name="Grigoriev I.V."/>
            <person name="Jeffries T.W."/>
        </authorList>
    </citation>
    <scope>NUCLEOTIDE SEQUENCE [LARGE SCALE GENOMIC DNA]</scope>
    <source>
        <strain evidence="4">ATCC 58044 / CBS 1984 / NCYC 433 / NRRL Y-366-8</strain>
    </source>
</reference>
<dbReference type="RefSeq" id="XP_019039854.1">
    <property type="nucleotide sequence ID" value="XM_019186196.1"/>
</dbReference>
<proteinExistence type="predicted"/>
<organism evidence="3 4">
    <name type="scientific">Wickerhamomyces anomalus (strain ATCC 58044 / CBS 1984 / NCYC 433 / NRRL Y-366-8)</name>
    <name type="common">Yeast</name>
    <name type="synonym">Hansenula anomala</name>
    <dbReference type="NCBI Taxonomy" id="683960"/>
    <lineage>
        <taxon>Eukaryota</taxon>
        <taxon>Fungi</taxon>
        <taxon>Dikarya</taxon>
        <taxon>Ascomycota</taxon>
        <taxon>Saccharomycotina</taxon>
        <taxon>Saccharomycetes</taxon>
        <taxon>Phaffomycetales</taxon>
        <taxon>Wickerhamomycetaceae</taxon>
        <taxon>Wickerhamomyces</taxon>
    </lineage>
</organism>
<dbReference type="InterPro" id="IPR001138">
    <property type="entry name" value="Zn2Cys6_DnaBD"/>
</dbReference>
<dbReference type="OrthoDB" id="5418899at2759"/>
<evidence type="ECO:0000259" key="2">
    <source>
        <dbReference type="PROSITE" id="PS50048"/>
    </source>
</evidence>
<feature type="compositionally biased region" description="Polar residues" evidence="1">
    <location>
        <begin position="123"/>
        <end position="138"/>
    </location>
</feature>
<sequence>MVMGPTPSVLQWSGYRPAPQTKPLNESSDLFPTISTSEAIVNPQQQNGSITNIAQSPVNQIQHQHSQQHHDFNSPTSTNSSFSQAKNQSFDDYRYSHTSTNWLYGPGANVHPGHQHPEFQLDPQHNTTSFDDVGTNFNGEEASKPRTESSLTSMSSPEYSSLLEDDNGSPKSMRGRSSSTQSAKGKVHKDATGKTKRSRMGCLTCRHRKKRCCERRPKCQECERLGLKCTWPVPGLEHRNRPKNAKMNEDMHYDAFYGPIKILRGIVEYRINATS</sequence>
<feature type="compositionally biased region" description="Low complexity" evidence="1">
    <location>
        <begin position="73"/>
        <end position="83"/>
    </location>
</feature>
<feature type="region of interest" description="Disordered" evidence="1">
    <location>
        <begin position="106"/>
        <end position="195"/>
    </location>
</feature>
<dbReference type="SUPFAM" id="SSF57701">
    <property type="entry name" value="Zn2/Cys6 DNA-binding domain"/>
    <property type="match status" value="1"/>
</dbReference>
<dbReference type="STRING" id="683960.A0A1E3P710"/>
<feature type="region of interest" description="Disordered" evidence="1">
    <location>
        <begin position="59"/>
        <end position="85"/>
    </location>
</feature>
<evidence type="ECO:0000313" key="3">
    <source>
        <dbReference type="EMBL" id="ODQ60647.1"/>
    </source>
</evidence>
<dbReference type="EMBL" id="KV454209">
    <property type="protein sequence ID" value="ODQ60647.1"/>
    <property type="molecule type" value="Genomic_DNA"/>
</dbReference>
<gene>
    <name evidence="3" type="ORF">WICANDRAFT_89817</name>
</gene>
<dbReference type="PROSITE" id="PS50048">
    <property type="entry name" value="ZN2_CY6_FUNGAL_2"/>
    <property type="match status" value="1"/>
</dbReference>
<dbReference type="InterPro" id="IPR036864">
    <property type="entry name" value="Zn2-C6_fun-type_DNA-bd_sf"/>
</dbReference>
<feature type="region of interest" description="Disordered" evidence="1">
    <location>
        <begin position="1"/>
        <end position="30"/>
    </location>
</feature>
<dbReference type="SMART" id="SM00066">
    <property type="entry name" value="GAL4"/>
    <property type="match status" value="1"/>
</dbReference>
<evidence type="ECO:0000256" key="1">
    <source>
        <dbReference type="SAM" id="MobiDB-lite"/>
    </source>
</evidence>